<sequence>MRLLRTAESRGELRGVHIPRGRPLLHRLFADDSGVAIAADEGNFNQLCRLVEKFERISGAQLNMAKSVIIPMALYRNPQWLVDSGCKILKEGLGLTSGGYKLLESMCRDFIWGKTAGGKTRRPLVVWDSITKPTKEGGLQIKPFQVVADTMKLKYIGRLLGGEDADWANIIKFFIRTAMTRSAHGQERRWWTPEEGLLLLDKIPSLNSSTARHEPGTCLEVGKKLGNASALMNEDGSCHKQSQSSSRSFS</sequence>
<name>A0ABD3GL43_9MARC</name>
<evidence type="ECO:0000313" key="1">
    <source>
        <dbReference type="EMBL" id="KAL3679920.1"/>
    </source>
</evidence>
<reference evidence="1 2" key="1">
    <citation type="submission" date="2024-09" db="EMBL/GenBank/DDBJ databases">
        <title>Chromosome-scale assembly of Riccia sorocarpa.</title>
        <authorList>
            <person name="Paukszto L."/>
        </authorList>
    </citation>
    <scope>NUCLEOTIDE SEQUENCE [LARGE SCALE GENOMIC DNA]</scope>
    <source>
        <strain evidence="1">LP-2024</strain>
        <tissue evidence="1">Aerial parts of the thallus</tissue>
    </source>
</reference>
<evidence type="ECO:0008006" key="3">
    <source>
        <dbReference type="Google" id="ProtNLM"/>
    </source>
</evidence>
<dbReference type="EMBL" id="JBJQOH010000007">
    <property type="protein sequence ID" value="KAL3679920.1"/>
    <property type="molecule type" value="Genomic_DNA"/>
</dbReference>
<dbReference type="Proteomes" id="UP001633002">
    <property type="component" value="Unassembled WGS sequence"/>
</dbReference>
<proteinExistence type="predicted"/>
<keyword evidence="2" id="KW-1185">Reference proteome</keyword>
<accession>A0ABD3GL43</accession>
<dbReference type="AlphaFoldDB" id="A0ABD3GL43"/>
<comment type="caution">
    <text evidence="1">The sequence shown here is derived from an EMBL/GenBank/DDBJ whole genome shotgun (WGS) entry which is preliminary data.</text>
</comment>
<organism evidence="1 2">
    <name type="scientific">Riccia sorocarpa</name>
    <dbReference type="NCBI Taxonomy" id="122646"/>
    <lineage>
        <taxon>Eukaryota</taxon>
        <taxon>Viridiplantae</taxon>
        <taxon>Streptophyta</taxon>
        <taxon>Embryophyta</taxon>
        <taxon>Marchantiophyta</taxon>
        <taxon>Marchantiopsida</taxon>
        <taxon>Marchantiidae</taxon>
        <taxon>Marchantiales</taxon>
        <taxon>Ricciaceae</taxon>
        <taxon>Riccia</taxon>
    </lineage>
</organism>
<protein>
    <recommendedName>
        <fullName evidence="3">Reverse transcriptase domain-containing protein</fullName>
    </recommendedName>
</protein>
<gene>
    <name evidence="1" type="ORF">R1sor_022876</name>
</gene>
<evidence type="ECO:0000313" key="2">
    <source>
        <dbReference type="Proteomes" id="UP001633002"/>
    </source>
</evidence>